<dbReference type="GeneID" id="115621224"/>
<reference evidence="17 18" key="1">
    <citation type="submission" date="2025-04" db="UniProtKB">
        <authorList>
            <consortium name="RefSeq"/>
        </authorList>
    </citation>
    <scope>IDENTIFICATION</scope>
    <source>
        <strain evidence="17 18">11010-0011.00</strain>
        <tissue evidence="17 18">Whole body</tissue>
    </source>
</reference>
<accession>A0A6J2T191</accession>
<dbReference type="PANTHER" id="PTHR45758">
    <property type="entry name" value="MITOFERRIN-1-RELATED"/>
    <property type="match status" value="1"/>
</dbReference>
<dbReference type="PROSITE" id="PS50920">
    <property type="entry name" value="SOLCAR"/>
    <property type="match status" value="3"/>
</dbReference>
<dbReference type="OrthoDB" id="43906at2759"/>
<evidence type="ECO:0000313" key="18">
    <source>
        <dbReference type="RefSeq" id="XP_030370671.1"/>
    </source>
</evidence>
<dbReference type="PRINTS" id="PR00926">
    <property type="entry name" value="MITOCARRIER"/>
</dbReference>
<dbReference type="Pfam" id="PF00153">
    <property type="entry name" value="Mito_carr"/>
    <property type="match status" value="3"/>
</dbReference>
<dbReference type="InterPro" id="IPR002067">
    <property type="entry name" value="MCP"/>
</dbReference>
<evidence type="ECO:0000256" key="4">
    <source>
        <dbReference type="ARBA" id="ARBA00022496"/>
    </source>
</evidence>
<evidence type="ECO:0000256" key="8">
    <source>
        <dbReference type="ARBA" id="ARBA00022989"/>
    </source>
</evidence>
<keyword evidence="4" id="KW-0410">Iron transport</keyword>
<evidence type="ECO:0000256" key="9">
    <source>
        <dbReference type="ARBA" id="ARBA00023004"/>
    </source>
</evidence>
<evidence type="ECO:0000256" key="12">
    <source>
        <dbReference type="ARBA" id="ARBA00023136"/>
    </source>
</evidence>
<keyword evidence="9" id="KW-0408">Iron</keyword>
<evidence type="ECO:0000256" key="7">
    <source>
        <dbReference type="ARBA" id="ARBA00022792"/>
    </source>
</evidence>
<evidence type="ECO:0000256" key="2">
    <source>
        <dbReference type="ARBA" id="ARBA00006375"/>
    </source>
</evidence>
<evidence type="ECO:0000256" key="14">
    <source>
        <dbReference type="RuleBase" id="RU000488"/>
    </source>
</evidence>
<keyword evidence="8" id="KW-1133">Transmembrane helix</keyword>
<feature type="region of interest" description="Disordered" evidence="15">
    <location>
        <begin position="306"/>
        <end position="336"/>
    </location>
</feature>
<feature type="repeat" description="Solcar" evidence="13">
    <location>
        <begin position="12"/>
        <end position="98"/>
    </location>
</feature>
<keyword evidence="3 14" id="KW-0813">Transport</keyword>
<keyword evidence="12 13" id="KW-0472">Membrane</keyword>
<evidence type="ECO:0000256" key="10">
    <source>
        <dbReference type="ARBA" id="ARBA00023065"/>
    </source>
</evidence>
<dbReference type="InterPro" id="IPR023395">
    <property type="entry name" value="MCP_dom_sf"/>
</dbReference>
<dbReference type="CTD" id="43353"/>
<sequence>MNMDDYESLPTTSVGVNMTAGAIAGVLEHIVMYPLDSVKTRMQSLTSPNAHMNIMATFQNMITREGLMRPIRGASAVIIGAGPAHAMYFGAYEMTKELLTKFTSHNNLNYMLSGATATLIHDAISSPTDVIKQRMQMYNSPYKSVISCMRDVYKKEGFRAFYRSYSTQLVMNIPYQTIHFTAYEFFQNRLNLERKYNPPVHMLAGAAAGASAAAITTPLDVVKTLLNTQETGLTKGMMEAFRQIYHMAGPLGFFKGMTARVLYSMPATAICWSTYEFFKFYLCGLKPEQYKSSIAGRSELAPRSTDYVLPKTADDEVTPDVSAASTQKDSLHPNPPTVNAAGAIKTVCELSSRPAAPTINLHTRHTDVKSPYDRGFSST</sequence>
<dbReference type="GO" id="GO:0005743">
    <property type="term" value="C:mitochondrial inner membrane"/>
    <property type="evidence" value="ECO:0007669"/>
    <property type="project" value="UniProtKB-SubCell"/>
</dbReference>
<keyword evidence="10" id="KW-0406">Ion transport</keyword>
<dbReference type="AlphaFoldDB" id="A0A6J2T191"/>
<dbReference type="RefSeq" id="XP_030370670.1">
    <property type="nucleotide sequence ID" value="XM_030514810.1"/>
</dbReference>
<dbReference type="FunFam" id="1.50.40.10:FF:000196">
    <property type="entry name" value="mitoferrin"/>
    <property type="match status" value="1"/>
</dbReference>
<proteinExistence type="inferred from homology"/>
<organism evidence="16 18">
    <name type="scientific">Drosophila lebanonensis</name>
    <name type="common">Fruit fly</name>
    <name type="synonym">Scaptodrosophila lebanonensis</name>
    <dbReference type="NCBI Taxonomy" id="7225"/>
    <lineage>
        <taxon>Eukaryota</taxon>
        <taxon>Metazoa</taxon>
        <taxon>Ecdysozoa</taxon>
        <taxon>Arthropoda</taxon>
        <taxon>Hexapoda</taxon>
        <taxon>Insecta</taxon>
        <taxon>Pterygota</taxon>
        <taxon>Neoptera</taxon>
        <taxon>Endopterygota</taxon>
        <taxon>Diptera</taxon>
        <taxon>Brachycera</taxon>
        <taxon>Muscomorpha</taxon>
        <taxon>Ephydroidea</taxon>
        <taxon>Drosophilidae</taxon>
        <taxon>Scaptodrosophila</taxon>
    </lineage>
</organism>
<evidence type="ECO:0000256" key="13">
    <source>
        <dbReference type="PROSITE-ProRule" id="PRU00282"/>
    </source>
</evidence>
<name>A0A6J2T191_DROLE</name>
<keyword evidence="7" id="KW-0999">Mitochondrion inner membrane</keyword>
<dbReference type="Gene3D" id="1.50.40.10">
    <property type="entry name" value="Mitochondrial carrier domain"/>
    <property type="match status" value="2"/>
</dbReference>
<gene>
    <name evidence="17 18" type="primary">LOC115621224</name>
</gene>
<dbReference type="InterPro" id="IPR018108">
    <property type="entry name" value="MCP_transmembrane"/>
</dbReference>
<evidence type="ECO:0000256" key="11">
    <source>
        <dbReference type="ARBA" id="ARBA00023128"/>
    </source>
</evidence>
<comment type="similarity">
    <text evidence="2 14">Belongs to the mitochondrial carrier (TC 2.A.29) family.</text>
</comment>
<evidence type="ECO:0000313" key="17">
    <source>
        <dbReference type="RefSeq" id="XP_030370670.1"/>
    </source>
</evidence>
<dbReference type="SUPFAM" id="SSF103506">
    <property type="entry name" value="Mitochondrial carrier"/>
    <property type="match status" value="1"/>
</dbReference>
<feature type="repeat" description="Solcar" evidence="13">
    <location>
        <begin position="105"/>
        <end position="189"/>
    </location>
</feature>
<keyword evidence="11" id="KW-0496">Mitochondrion</keyword>
<keyword evidence="5 13" id="KW-0812">Transmembrane</keyword>
<protein>
    <submittedName>
        <fullName evidence="17 18">Mitoferrin</fullName>
    </submittedName>
</protein>
<keyword evidence="6" id="KW-0677">Repeat</keyword>
<evidence type="ECO:0000256" key="15">
    <source>
        <dbReference type="SAM" id="MobiDB-lite"/>
    </source>
</evidence>
<evidence type="ECO:0000256" key="1">
    <source>
        <dbReference type="ARBA" id="ARBA00004448"/>
    </source>
</evidence>
<feature type="repeat" description="Solcar" evidence="13">
    <location>
        <begin position="196"/>
        <end position="281"/>
    </location>
</feature>
<evidence type="ECO:0000256" key="5">
    <source>
        <dbReference type="ARBA" id="ARBA00022692"/>
    </source>
</evidence>
<evidence type="ECO:0000313" key="16">
    <source>
        <dbReference type="Proteomes" id="UP000504634"/>
    </source>
</evidence>
<dbReference type="GO" id="GO:0048250">
    <property type="term" value="P:iron import into the mitochondrion"/>
    <property type="evidence" value="ECO:0007669"/>
    <property type="project" value="TreeGrafter"/>
</dbReference>
<keyword evidence="16" id="KW-1185">Reference proteome</keyword>
<dbReference type="GO" id="GO:0015093">
    <property type="term" value="F:ferrous iron transmembrane transporter activity"/>
    <property type="evidence" value="ECO:0007669"/>
    <property type="project" value="TreeGrafter"/>
</dbReference>
<evidence type="ECO:0000256" key="6">
    <source>
        <dbReference type="ARBA" id="ARBA00022737"/>
    </source>
</evidence>
<dbReference type="PANTHER" id="PTHR45758:SF20">
    <property type="entry name" value="MITOFERRIN-2"/>
    <property type="match status" value="1"/>
</dbReference>
<evidence type="ECO:0000256" key="3">
    <source>
        <dbReference type="ARBA" id="ARBA00022448"/>
    </source>
</evidence>
<comment type="subcellular location">
    <subcellularLocation>
        <location evidence="1">Mitochondrion inner membrane</location>
        <topology evidence="1">Multi-pass membrane protein</topology>
    </subcellularLocation>
</comment>
<dbReference type="RefSeq" id="XP_030370671.1">
    <property type="nucleotide sequence ID" value="XM_030514811.1"/>
</dbReference>
<dbReference type="Proteomes" id="UP000504634">
    <property type="component" value="Unplaced"/>
</dbReference>